<reference evidence="1" key="2">
    <citation type="submission" date="2022-01" db="EMBL/GenBank/DDBJ databases">
        <authorList>
            <person name="Yamashiro T."/>
            <person name="Shiraishi A."/>
            <person name="Satake H."/>
            <person name="Nakayama K."/>
        </authorList>
    </citation>
    <scope>NUCLEOTIDE SEQUENCE</scope>
</reference>
<organism evidence="1 2">
    <name type="scientific">Tanacetum coccineum</name>
    <dbReference type="NCBI Taxonomy" id="301880"/>
    <lineage>
        <taxon>Eukaryota</taxon>
        <taxon>Viridiplantae</taxon>
        <taxon>Streptophyta</taxon>
        <taxon>Embryophyta</taxon>
        <taxon>Tracheophyta</taxon>
        <taxon>Spermatophyta</taxon>
        <taxon>Magnoliopsida</taxon>
        <taxon>eudicotyledons</taxon>
        <taxon>Gunneridae</taxon>
        <taxon>Pentapetalae</taxon>
        <taxon>asterids</taxon>
        <taxon>campanulids</taxon>
        <taxon>Asterales</taxon>
        <taxon>Asteraceae</taxon>
        <taxon>Asteroideae</taxon>
        <taxon>Anthemideae</taxon>
        <taxon>Anthemidinae</taxon>
        <taxon>Tanacetum</taxon>
    </lineage>
</organism>
<comment type="caution">
    <text evidence="1">The sequence shown here is derived from an EMBL/GenBank/DDBJ whole genome shotgun (WGS) entry which is preliminary data.</text>
</comment>
<dbReference type="Proteomes" id="UP001151760">
    <property type="component" value="Unassembled WGS sequence"/>
</dbReference>
<evidence type="ECO:0000313" key="1">
    <source>
        <dbReference type="EMBL" id="GJT25154.1"/>
    </source>
</evidence>
<sequence length="165" mass="19042">MFPENAVEISFVSLSVHGETALIRFNRSQAIRLSSGVRTYDHIDLSTHDDRQYHTFRVPDDIGHRPGEEVGREWERWGGRREGNERDNGGADNKWKSFGAFIRQRLDGIDLSLPSLYVISRLALLFTHVDLRYMLCLWMDGKADIEGRGLGELCTYDKMFSFKET</sequence>
<protein>
    <submittedName>
        <fullName evidence="1">Uncharacterized protein</fullName>
    </submittedName>
</protein>
<accession>A0ABQ5CJW4</accession>
<dbReference type="EMBL" id="BQNB010014191">
    <property type="protein sequence ID" value="GJT25154.1"/>
    <property type="molecule type" value="Genomic_DNA"/>
</dbReference>
<proteinExistence type="predicted"/>
<name>A0ABQ5CJW4_9ASTR</name>
<keyword evidence="2" id="KW-1185">Reference proteome</keyword>
<reference evidence="1" key="1">
    <citation type="journal article" date="2022" name="Int. J. Mol. Sci.">
        <title>Draft Genome of Tanacetum Coccineum: Genomic Comparison of Closely Related Tanacetum-Family Plants.</title>
        <authorList>
            <person name="Yamashiro T."/>
            <person name="Shiraishi A."/>
            <person name="Nakayama K."/>
            <person name="Satake H."/>
        </authorList>
    </citation>
    <scope>NUCLEOTIDE SEQUENCE</scope>
</reference>
<gene>
    <name evidence="1" type="ORF">Tco_0895091</name>
</gene>
<evidence type="ECO:0000313" key="2">
    <source>
        <dbReference type="Proteomes" id="UP001151760"/>
    </source>
</evidence>